<evidence type="ECO:0000256" key="1">
    <source>
        <dbReference type="ARBA" id="ARBA00007734"/>
    </source>
</evidence>
<name>A0A2N7JME7_VIBSP</name>
<keyword evidence="2" id="KW-0732">Signal</keyword>
<evidence type="ECO:0000313" key="5">
    <source>
        <dbReference type="Proteomes" id="UP000235533"/>
    </source>
</evidence>
<feature type="signal peptide" evidence="2">
    <location>
        <begin position="1"/>
        <end position="24"/>
    </location>
</feature>
<organism evidence="4 5">
    <name type="scientific">Vibrio splendidus</name>
    <dbReference type="NCBI Taxonomy" id="29497"/>
    <lineage>
        <taxon>Bacteria</taxon>
        <taxon>Pseudomonadati</taxon>
        <taxon>Pseudomonadota</taxon>
        <taxon>Gammaproteobacteria</taxon>
        <taxon>Vibrionales</taxon>
        <taxon>Vibrionaceae</taxon>
        <taxon>Vibrio</taxon>
    </lineage>
</organism>
<evidence type="ECO:0000313" key="4">
    <source>
        <dbReference type="EMBL" id="PMM42870.1"/>
    </source>
</evidence>
<dbReference type="PANTHER" id="PTHR37423">
    <property type="entry name" value="SOLUBLE LYTIC MUREIN TRANSGLYCOSYLASE-RELATED"/>
    <property type="match status" value="1"/>
</dbReference>
<dbReference type="InterPro" id="IPR008258">
    <property type="entry name" value="Transglycosylase_SLT_dom_1"/>
</dbReference>
<accession>A0A2N7JME7</accession>
<dbReference type="AlphaFoldDB" id="A0A2N7JME7"/>
<feature type="domain" description="Transglycosylase SLT" evidence="3">
    <location>
        <begin position="56"/>
        <end position="160"/>
    </location>
</feature>
<dbReference type="PANTHER" id="PTHR37423:SF2">
    <property type="entry name" value="MEMBRANE-BOUND LYTIC MUREIN TRANSGLYCOSYLASE C"/>
    <property type="match status" value="1"/>
</dbReference>
<dbReference type="SUPFAM" id="SSF53955">
    <property type="entry name" value="Lysozyme-like"/>
    <property type="match status" value="1"/>
</dbReference>
<feature type="chain" id="PRO_5014724328" evidence="2">
    <location>
        <begin position="25"/>
        <end position="172"/>
    </location>
</feature>
<dbReference type="EMBL" id="MCZF01000267">
    <property type="protein sequence ID" value="PMM42870.1"/>
    <property type="molecule type" value="Genomic_DNA"/>
</dbReference>
<dbReference type="Gene3D" id="1.10.530.10">
    <property type="match status" value="1"/>
</dbReference>
<proteinExistence type="inferred from homology"/>
<evidence type="ECO:0000259" key="3">
    <source>
        <dbReference type="Pfam" id="PF01464"/>
    </source>
</evidence>
<dbReference type="CDD" id="cd00254">
    <property type="entry name" value="LT-like"/>
    <property type="match status" value="1"/>
</dbReference>
<protein>
    <submittedName>
        <fullName evidence="4">Murein transglycosylase</fullName>
    </submittedName>
</protein>
<evidence type="ECO:0000256" key="2">
    <source>
        <dbReference type="SAM" id="SignalP"/>
    </source>
</evidence>
<reference evidence="5" key="1">
    <citation type="submission" date="2016-07" db="EMBL/GenBank/DDBJ databases">
        <title>Nontailed viruses are major unrecognized killers of bacteria in the ocean.</title>
        <authorList>
            <person name="Kauffman K."/>
            <person name="Hussain F."/>
            <person name="Yang J."/>
            <person name="Arevalo P."/>
            <person name="Brown J."/>
            <person name="Cutler M."/>
            <person name="Kelly L."/>
            <person name="Polz M.F."/>
        </authorList>
    </citation>
    <scope>NUCLEOTIDE SEQUENCE [LARGE SCALE GENOMIC DNA]</scope>
    <source>
        <strain evidence="5">10N.261.48.B5</strain>
    </source>
</reference>
<sequence>MKRHCLILIPLFMSVFLLSSFAHSAGRDYSGWSSSQGWPLSSGTSKVKGCLRYCETINKYAKHYQVPPELVIAVITQESRFEARAQSPKGAKGLMQLMDMNSVGIDPFDVDSNVGRGTALLARLLNQYDDVRLALAAYNAGEGNVRKYGGIPPFKETQHYVSRVVAHYEQLK</sequence>
<dbReference type="Pfam" id="PF01464">
    <property type="entry name" value="SLT"/>
    <property type="match status" value="1"/>
</dbReference>
<dbReference type="Proteomes" id="UP000235533">
    <property type="component" value="Unassembled WGS sequence"/>
</dbReference>
<comment type="similarity">
    <text evidence="1">Belongs to the transglycosylase Slt family.</text>
</comment>
<dbReference type="InterPro" id="IPR023346">
    <property type="entry name" value="Lysozyme-like_dom_sf"/>
</dbReference>
<gene>
    <name evidence="4" type="ORF">BCT54_07715</name>
</gene>
<comment type="caution">
    <text evidence="4">The sequence shown here is derived from an EMBL/GenBank/DDBJ whole genome shotgun (WGS) entry which is preliminary data.</text>
</comment>